<dbReference type="SUPFAM" id="SSF56112">
    <property type="entry name" value="Protein kinase-like (PK-like)"/>
    <property type="match status" value="1"/>
</dbReference>
<keyword evidence="1" id="KW-0808">Transferase</keyword>
<feature type="transmembrane region" description="Helical" evidence="6">
    <location>
        <begin position="351"/>
        <end position="371"/>
    </location>
</feature>
<accession>A0AAT9FL02</accession>
<keyword evidence="6" id="KW-0812">Transmembrane</keyword>
<evidence type="ECO:0000313" key="8">
    <source>
        <dbReference type="EMBL" id="BDS06644.1"/>
    </source>
</evidence>
<organism evidence="8">
    <name type="scientific">Oceaniferula spumae</name>
    <dbReference type="NCBI Taxonomy" id="2979115"/>
    <lineage>
        <taxon>Bacteria</taxon>
        <taxon>Pseudomonadati</taxon>
        <taxon>Verrucomicrobiota</taxon>
        <taxon>Verrucomicrobiia</taxon>
        <taxon>Verrucomicrobiales</taxon>
        <taxon>Verrucomicrobiaceae</taxon>
        <taxon>Oceaniferula</taxon>
    </lineage>
</organism>
<keyword evidence="6" id="KW-0472">Membrane</keyword>
<dbReference type="InterPro" id="IPR011009">
    <property type="entry name" value="Kinase-like_dom_sf"/>
</dbReference>
<sequence>MKPSVTDQANSTNQSSTENVSDRILPFVDQLYEEGDPSLTEAGEDGSQTPLYDNLRGLEKRYTEQTLVATGGMKEIYRALDKRTSRHVAIARPIQTLGKDHYDAFLREAHITARLEHPGIIKLFGMDVDEEGRPFFTMEFKTGHSLRKLINDHKKGRTSEPWPLSQRLSIILRICESLSYAHSRRVLHLDIKPDNIQVGSFGEVQLCDWGMGIVMKGEENKETETLLDPDLYGSLQRKIKGTPAYMAPELFDARTPKTEQMDIYALGCLMEELIEAEPPESANHNLIKDSPLHAVVLKAKAKDPRDRYASVAQMQHDITRYLDGFTMSVEPSSIRRELILFYQRHRTVCNLTAAFLLLFIAALSIFLSSLNKSRNEARTARDRAITALADLEEKKRINETRLKSQAAVAQKDSTQLIYLEFSDQIDLKRLTNILHARLDAVIANEPDDQDPIWVEKFWLNFLTQRFDEAVAIHEAGKSSSPDLLPLAYKYAGRMDGKDFLATEDFIELLSDLFAIHEIPRAALADKMIRYDLSHARPTEDREEIIHLVVKQLNPNWKERTFSYTGINRSLRLSGDGLVRLKPSKNLPSLLDALKPRRLDIRGSSINSAEQLTSLKLTEIDIRFTPIKSLQPLGKIDSLSRLIVAPGQFSKAQLAELPSYVEVIVRK</sequence>
<dbReference type="Gene3D" id="1.10.510.10">
    <property type="entry name" value="Transferase(Phosphotransferase) domain 1"/>
    <property type="match status" value="1"/>
</dbReference>
<dbReference type="CDD" id="cd14014">
    <property type="entry name" value="STKc_PknB_like"/>
    <property type="match status" value="1"/>
</dbReference>
<dbReference type="PANTHER" id="PTHR43289:SF6">
    <property type="entry name" value="SERINE_THREONINE-PROTEIN KINASE NEKL-3"/>
    <property type="match status" value="1"/>
</dbReference>
<protein>
    <recommendedName>
        <fullName evidence="7">Protein kinase domain-containing protein</fullName>
    </recommendedName>
</protein>
<evidence type="ECO:0000256" key="1">
    <source>
        <dbReference type="ARBA" id="ARBA00022679"/>
    </source>
</evidence>
<dbReference type="Pfam" id="PF00069">
    <property type="entry name" value="Pkinase"/>
    <property type="match status" value="1"/>
</dbReference>
<proteinExistence type="predicted"/>
<keyword evidence="6" id="KW-1133">Transmembrane helix</keyword>
<keyword evidence="3" id="KW-0418">Kinase</keyword>
<keyword evidence="2" id="KW-0547">Nucleotide-binding</keyword>
<dbReference type="InterPro" id="IPR000719">
    <property type="entry name" value="Prot_kinase_dom"/>
</dbReference>
<evidence type="ECO:0000256" key="6">
    <source>
        <dbReference type="SAM" id="Phobius"/>
    </source>
</evidence>
<dbReference type="PANTHER" id="PTHR43289">
    <property type="entry name" value="MITOGEN-ACTIVATED PROTEIN KINASE KINASE KINASE 20-RELATED"/>
    <property type="match status" value="1"/>
</dbReference>
<evidence type="ECO:0000256" key="5">
    <source>
        <dbReference type="SAM" id="MobiDB-lite"/>
    </source>
</evidence>
<evidence type="ECO:0000256" key="3">
    <source>
        <dbReference type="ARBA" id="ARBA00022777"/>
    </source>
</evidence>
<evidence type="ECO:0000256" key="2">
    <source>
        <dbReference type="ARBA" id="ARBA00022741"/>
    </source>
</evidence>
<dbReference type="KEGG" id="osu:NT6N_16840"/>
<dbReference type="InterPro" id="IPR032675">
    <property type="entry name" value="LRR_dom_sf"/>
</dbReference>
<dbReference type="SMART" id="SM00220">
    <property type="entry name" value="S_TKc"/>
    <property type="match status" value="1"/>
</dbReference>
<feature type="compositionally biased region" description="Polar residues" evidence="5">
    <location>
        <begin position="1"/>
        <end position="19"/>
    </location>
</feature>
<evidence type="ECO:0000259" key="7">
    <source>
        <dbReference type="PROSITE" id="PS50011"/>
    </source>
</evidence>
<keyword evidence="4" id="KW-0067">ATP-binding</keyword>
<dbReference type="GO" id="GO:0004674">
    <property type="term" value="F:protein serine/threonine kinase activity"/>
    <property type="evidence" value="ECO:0007669"/>
    <property type="project" value="TreeGrafter"/>
</dbReference>
<name>A0AAT9FL02_9BACT</name>
<dbReference type="PROSITE" id="PS50011">
    <property type="entry name" value="PROTEIN_KINASE_DOM"/>
    <property type="match status" value="1"/>
</dbReference>
<feature type="domain" description="Protein kinase" evidence="7">
    <location>
        <begin position="62"/>
        <end position="360"/>
    </location>
</feature>
<dbReference type="GO" id="GO:0005524">
    <property type="term" value="F:ATP binding"/>
    <property type="evidence" value="ECO:0007669"/>
    <property type="project" value="UniProtKB-KW"/>
</dbReference>
<evidence type="ECO:0000256" key="4">
    <source>
        <dbReference type="ARBA" id="ARBA00022840"/>
    </source>
</evidence>
<dbReference type="AlphaFoldDB" id="A0AAT9FL02"/>
<dbReference type="Gene3D" id="3.80.10.10">
    <property type="entry name" value="Ribonuclease Inhibitor"/>
    <property type="match status" value="1"/>
</dbReference>
<feature type="region of interest" description="Disordered" evidence="5">
    <location>
        <begin position="1"/>
        <end position="23"/>
    </location>
</feature>
<reference evidence="8" key="1">
    <citation type="submission" date="2024-07" db="EMBL/GenBank/DDBJ databases">
        <title>Complete genome sequence of Verrucomicrobiaceae bacterium NT6N.</title>
        <authorList>
            <person name="Huang C."/>
            <person name="Takami H."/>
            <person name="Hamasaki K."/>
        </authorList>
    </citation>
    <scope>NUCLEOTIDE SEQUENCE</scope>
    <source>
        <strain evidence="8">NT6N</strain>
    </source>
</reference>
<dbReference type="EMBL" id="AP026866">
    <property type="protein sequence ID" value="BDS06644.1"/>
    <property type="molecule type" value="Genomic_DNA"/>
</dbReference>
<gene>
    <name evidence="8" type="ORF">NT6N_16840</name>
</gene>